<keyword evidence="4 9" id="KW-0805">Transcription regulation</keyword>
<feature type="domain" description="Mediator complex subunit MED14 N-terminal" evidence="10">
    <location>
        <begin position="89"/>
        <end position="224"/>
    </location>
</feature>
<keyword evidence="6 9" id="KW-0804">Transcription</keyword>
<dbReference type="InterPro" id="IPR055122">
    <property type="entry name" value="Med14_N"/>
</dbReference>
<dbReference type="OrthoDB" id="205099at2759"/>
<evidence type="ECO:0000256" key="8">
    <source>
        <dbReference type="ARBA" id="ARBA00032007"/>
    </source>
</evidence>
<comment type="subcellular location">
    <subcellularLocation>
        <location evidence="1 9">Nucleus</location>
    </subcellularLocation>
</comment>
<evidence type="ECO:0000256" key="3">
    <source>
        <dbReference type="ARBA" id="ARBA00019619"/>
    </source>
</evidence>
<comment type="similarity">
    <text evidence="2 9">Belongs to the Mediator complex subunit 14 family.</text>
</comment>
<comment type="function">
    <text evidence="9">Component of the Mediator complex, a coactivator involved in the regulated transcription of nearly all RNA polymerase II-dependent genes. Mediator functions as a bridge to convey information from gene-specific regulatory proteins to the basal RNA polymerase II transcription machinery. Mediator is recruited to promoters by direct interactions with regulatory proteins and serves as a scaffold for the assembly of a functional preinitiation complex with RNA polymerase II and the general transcription factors.</text>
</comment>
<dbReference type="PANTHER" id="PTHR12809">
    <property type="entry name" value="MEDIATOR COMPLEX SUBUNIT"/>
    <property type="match status" value="1"/>
</dbReference>
<name>A0A9W7DI52_AMBMO</name>
<dbReference type="Pfam" id="PF08638">
    <property type="entry name" value="Med14"/>
    <property type="match status" value="1"/>
</dbReference>
<dbReference type="EMBL" id="BSXU01004670">
    <property type="protein sequence ID" value="GMG46449.1"/>
    <property type="molecule type" value="Genomic_DNA"/>
</dbReference>
<dbReference type="GO" id="GO:0006357">
    <property type="term" value="P:regulation of transcription by RNA polymerase II"/>
    <property type="evidence" value="ECO:0007669"/>
    <property type="project" value="InterPro"/>
</dbReference>
<evidence type="ECO:0000256" key="6">
    <source>
        <dbReference type="ARBA" id="ARBA00023163"/>
    </source>
</evidence>
<dbReference type="AlphaFoldDB" id="A0A9W7DI52"/>
<comment type="subunit">
    <text evidence="9">Component of the Mediator complex.</text>
</comment>
<gene>
    <name evidence="11" type="ORF">Amon01_000688000</name>
</gene>
<proteinExistence type="inferred from homology"/>
<dbReference type="GO" id="GO:0016592">
    <property type="term" value="C:mediator complex"/>
    <property type="evidence" value="ECO:0007669"/>
    <property type="project" value="UniProtKB-UniRule"/>
</dbReference>
<evidence type="ECO:0000256" key="2">
    <source>
        <dbReference type="ARBA" id="ARBA00007813"/>
    </source>
</evidence>
<comment type="caution">
    <text evidence="11">The sequence shown here is derived from an EMBL/GenBank/DDBJ whole genome shotgun (WGS) entry which is preliminary data.</text>
</comment>
<evidence type="ECO:0000256" key="7">
    <source>
        <dbReference type="ARBA" id="ARBA00023242"/>
    </source>
</evidence>
<protein>
    <recommendedName>
        <fullName evidence="3 9">Mediator of RNA polymerase II transcription subunit 14</fullName>
    </recommendedName>
    <alternativeName>
        <fullName evidence="8 9">Mediator complex subunit 14</fullName>
    </alternativeName>
</protein>
<evidence type="ECO:0000313" key="12">
    <source>
        <dbReference type="Proteomes" id="UP001165063"/>
    </source>
</evidence>
<evidence type="ECO:0000313" key="11">
    <source>
        <dbReference type="EMBL" id="GMG46449.1"/>
    </source>
</evidence>
<evidence type="ECO:0000259" key="10">
    <source>
        <dbReference type="Pfam" id="PF08638"/>
    </source>
</evidence>
<dbReference type="InterPro" id="IPR013947">
    <property type="entry name" value="Mediator_Med14"/>
</dbReference>
<accession>A0A9W7DI52</accession>
<keyword evidence="12" id="KW-1185">Reference proteome</keyword>
<dbReference type="PANTHER" id="PTHR12809:SF2">
    <property type="entry name" value="MEDIATOR OF RNA POLYMERASE II TRANSCRIPTION SUBUNIT 14"/>
    <property type="match status" value="1"/>
</dbReference>
<dbReference type="Proteomes" id="UP001165063">
    <property type="component" value="Unassembled WGS sequence"/>
</dbReference>
<keyword evidence="5 9" id="KW-0010">Activator</keyword>
<dbReference type="GO" id="GO:0070847">
    <property type="term" value="C:core mediator complex"/>
    <property type="evidence" value="ECO:0007669"/>
    <property type="project" value="TreeGrafter"/>
</dbReference>
<evidence type="ECO:0000256" key="9">
    <source>
        <dbReference type="RuleBase" id="RU365082"/>
    </source>
</evidence>
<keyword evidence="7 9" id="KW-0539">Nucleus</keyword>
<evidence type="ECO:0000256" key="1">
    <source>
        <dbReference type="ARBA" id="ARBA00004123"/>
    </source>
</evidence>
<evidence type="ECO:0000256" key="4">
    <source>
        <dbReference type="ARBA" id="ARBA00023015"/>
    </source>
</evidence>
<organism evidence="11 12">
    <name type="scientific">Ambrosiozyma monospora</name>
    <name type="common">Yeast</name>
    <name type="synonym">Endomycopsis monosporus</name>
    <dbReference type="NCBI Taxonomy" id="43982"/>
    <lineage>
        <taxon>Eukaryota</taxon>
        <taxon>Fungi</taxon>
        <taxon>Dikarya</taxon>
        <taxon>Ascomycota</taxon>
        <taxon>Saccharomycotina</taxon>
        <taxon>Pichiomycetes</taxon>
        <taxon>Pichiales</taxon>
        <taxon>Pichiaceae</taxon>
        <taxon>Ambrosiozyma</taxon>
    </lineage>
</organism>
<sequence length="238" mass="27355">MGNFDFSYAFCFLKTRILESETSTRTTEKRREGTWTFTRTRTSPSTFHRHVILFKTMSSSQMTIDNMNQQQQSQMGLAPPIPHISANMTPLDVVLKRQSQYTYKQLKEFIKTLRSSTSTDNLKKKQFLDLLVQIRENFIRLYVLSKWARNSHSIEKLIDLFVWLREQNQAITNALMTIGSINQQLVSAKLPNPDLTTALEVLIKGRPQLPTYDFIPAKPLNPALSFSMCPTLSSAQSL</sequence>
<evidence type="ECO:0000256" key="5">
    <source>
        <dbReference type="ARBA" id="ARBA00023159"/>
    </source>
</evidence>
<reference evidence="11" key="1">
    <citation type="submission" date="2023-04" db="EMBL/GenBank/DDBJ databases">
        <title>Ambrosiozyma monospora NBRC 1965.</title>
        <authorList>
            <person name="Ichikawa N."/>
            <person name="Sato H."/>
            <person name="Tonouchi N."/>
        </authorList>
    </citation>
    <scope>NUCLEOTIDE SEQUENCE</scope>
    <source>
        <strain evidence="11">NBRC 1965</strain>
    </source>
</reference>
<dbReference type="GO" id="GO:0003712">
    <property type="term" value="F:transcription coregulator activity"/>
    <property type="evidence" value="ECO:0007669"/>
    <property type="project" value="UniProtKB-UniRule"/>
</dbReference>